<proteinExistence type="predicted"/>
<organism evidence="1 2">
    <name type="scientific">Spiromyces aspiralis</name>
    <dbReference type="NCBI Taxonomy" id="68401"/>
    <lineage>
        <taxon>Eukaryota</taxon>
        <taxon>Fungi</taxon>
        <taxon>Fungi incertae sedis</taxon>
        <taxon>Zoopagomycota</taxon>
        <taxon>Kickxellomycotina</taxon>
        <taxon>Kickxellomycetes</taxon>
        <taxon>Kickxellales</taxon>
        <taxon>Kickxellaceae</taxon>
        <taxon>Spiromyces</taxon>
    </lineage>
</organism>
<accession>A0ACC1HJS3</accession>
<evidence type="ECO:0000313" key="1">
    <source>
        <dbReference type="EMBL" id="KAJ1674554.1"/>
    </source>
</evidence>
<dbReference type="EMBL" id="JAMZIH010005868">
    <property type="protein sequence ID" value="KAJ1674554.1"/>
    <property type="molecule type" value="Genomic_DNA"/>
</dbReference>
<name>A0ACC1HJS3_9FUNG</name>
<sequence>MAAGITDGSGLKVFDRDRHPNTHLGPRHDKEGISVYGLLDHTRSLRGKETLKFWFMRPLQDLNEIALRHQTVSLLVRPECSSQLDSVHRHLGFVRNIRLVIDFEASVQEGRTVVKTGIDQKLDELKHVYDGLDDFLTQVARDISETLDPEVGQELVVVYFPQLGYLASLPSGTVQGIRSVSQELSGWDMMFSSDNRTYFKNQQIRELDGFIGDIYSYIIDREIEILQGLQQRTSEHAQALLDCEEKLANLDCFVPAESAVIGLTGRVFTRIQTVESVVKNQSAFMNDARQTFQAINDSTPQAMVVLDEFGKGTIPEDGVGLLGGVVKHFASRPASAQPWLLVATHFHGTVSGQYYLVGATVSVD</sequence>
<dbReference type="Proteomes" id="UP001145114">
    <property type="component" value="Unassembled WGS sequence"/>
</dbReference>
<reference evidence="1" key="1">
    <citation type="submission" date="2022-06" db="EMBL/GenBank/DDBJ databases">
        <title>Phylogenomic reconstructions and comparative analyses of Kickxellomycotina fungi.</title>
        <authorList>
            <person name="Reynolds N.K."/>
            <person name="Stajich J.E."/>
            <person name="Barry K."/>
            <person name="Grigoriev I.V."/>
            <person name="Crous P."/>
            <person name="Smith M.E."/>
        </authorList>
    </citation>
    <scope>NUCLEOTIDE SEQUENCE</scope>
    <source>
        <strain evidence="1">RSA 2271</strain>
    </source>
</reference>
<gene>
    <name evidence="1" type="ORF">EV182_003046</name>
</gene>
<evidence type="ECO:0000313" key="2">
    <source>
        <dbReference type="Proteomes" id="UP001145114"/>
    </source>
</evidence>
<protein>
    <submittedName>
        <fullName evidence="1">Uncharacterized protein</fullName>
    </submittedName>
</protein>
<comment type="caution">
    <text evidence="1">The sequence shown here is derived from an EMBL/GenBank/DDBJ whole genome shotgun (WGS) entry which is preliminary data.</text>
</comment>
<feature type="non-terminal residue" evidence="1">
    <location>
        <position position="364"/>
    </location>
</feature>
<keyword evidence="2" id="KW-1185">Reference proteome</keyword>